<keyword evidence="3" id="KW-0720">Serine protease</keyword>
<dbReference type="PANTHER" id="PTHR42881:SF13">
    <property type="entry name" value="PROLYL ENDOPEPTIDASE"/>
    <property type="match status" value="1"/>
</dbReference>
<dbReference type="EC" id="3.4.21.26" evidence="8"/>
<dbReference type="EMBL" id="OFSN01000054">
    <property type="protein sequence ID" value="SOY77931.1"/>
    <property type="molecule type" value="Genomic_DNA"/>
</dbReference>
<dbReference type="GO" id="GO:0006508">
    <property type="term" value="P:proteolysis"/>
    <property type="evidence" value="ECO:0007669"/>
    <property type="project" value="UniProtKB-KW"/>
</dbReference>
<evidence type="ECO:0000313" key="10">
    <source>
        <dbReference type="Proteomes" id="UP000254259"/>
    </source>
</evidence>
<dbReference type="GO" id="GO:0005829">
    <property type="term" value="C:cytosol"/>
    <property type="evidence" value="ECO:0007669"/>
    <property type="project" value="TreeGrafter"/>
</dbReference>
<keyword evidence="1" id="KW-0645">Protease</keyword>
<dbReference type="Proteomes" id="UP000254259">
    <property type="component" value="Plasmid CBM2636p"/>
</dbReference>
<dbReference type="SUPFAM" id="SSF53474">
    <property type="entry name" value="alpha/beta-Hydrolases"/>
    <property type="match status" value="1"/>
</dbReference>
<evidence type="ECO:0000256" key="2">
    <source>
        <dbReference type="ARBA" id="ARBA00022801"/>
    </source>
</evidence>
<dbReference type="OMA" id="NAVVCQV"/>
<dbReference type="InterPro" id="IPR001375">
    <property type="entry name" value="Peptidase_S9_cat"/>
</dbReference>
<geneLocation type="plasmid" evidence="9">
    <name>CBM2636p</name>
</geneLocation>
<sequence length="708" mass="79111">MINSQSKIIWPPTGNAADPYIDLEELDSPTVNSWVFAQTARTMEMYGRTSAADVLTKRLVETMMDQDRIVICSRWGNWAYNTWLDGAHPLGFVRRTPWNAWIEGNPQWEVVLEVDALDLNNRNGDGTRWALAGFHLIYPTADRALVFLSPGGSDTCIVREFDVEARAFVENGFELPDSGHHSVAWIDRDTVYASWDDSAVNAAPAVTVSGHPRQVRRWKRGTPVADAPVVFECEPDDLGASANYDPIQARHIASRSTTFYEREQFWLDEKAREWRLYDVPRNTAALFEWSEWLFVTPRTNWHVNETAYRGGSLLAIRRDAFLDGDRHFTVLFTPTDENVLSGVRYTKHWLIVSDKSESVTRVTLWRPPDSVDDTWQSRAYPLPAGCEASVTAVDRARDDTVLIYVDHFLTPPALYHADLSSDTPWHQLGQLPARFDSTGFLALRRHAMAPDGVQIPYWVIGREADLQGTPRPCLLYGYGGFEIRLDTPAYMGTLGFSWLEPGGVYAIASIRGGGEFGPGWHQAAQREKRPVAFGDFIAVAEALISSSVTTPGQLAIQGASNGGLLTAACMIQRPDLFGAVISHVPVLDMSRFHLLLQGALWVDEYGNPDDADDRRMLMAYSPYHNVKPDVSYPPVLFTSSSTDDRVHPGHARKMVAKMQALGHREVFYLEQRDGGHGAGVEPETRARASATTFEFLRAKIGASLRPNA</sequence>
<dbReference type="EMBL" id="OFSP01000066">
    <property type="protein sequence ID" value="SOY76716.1"/>
    <property type="molecule type" value="Genomic_DNA"/>
</dbReference>
<dbReference type="InterPro" id="IPR051167">
    <property type="entry name" value="Prolyl_oligopep/macrocyclase"/>
</dbReference>
<evidence type="ECO:0000313" key="8">
    <source>
        <dbReference type="EMBL" id="SPC25272.1"/>
    </source>
</evidence>
<dbReference type="EMBL" id="OGUU01000032">
    <property type="protein sequence ID" value="SPC25272.1"/>
    <property type="molecule type" value="Genomic_DNA"/>
</dbReference>
<dbReference type="Proteomes" id="UP000256297">
    <property type="component" value="Plasmid CBM2589_p"/>
</dbReference>
<evidence type="ECO:0000313" key="9">
    <source>
        <dbReference type="EMBL" id="SPD69543.1"/>
    </source>
</evidence>
<organism evidence="8">
    <name type="scientific">Cupriavidus taiwanensis</name>
    <dbReference type="NCBI Taxonomy" id="164546"/>
    <lineage>
        <taxon>Bacteria</taxon>
        <taxon>Pseudomonadati</taxon>
        <taxon>Pseudomonadota</taxon>
        <taxon>Betaproteobacteria</taxon>
        <taxon>Burkholderiales</taxon>
        <taxon>Burkholderiaceae</taxon>
        <taxon>Cupriavidus</taxon>
    </lineage>
</organism>
<protein>
    <submittedName>
        <fullName evidence="8">Prolyl endopeptidase</fullName>
        <ecNumber evidence="8">3.4.21.26</ecNumber>
    </submittedName>
</protein>
<dbReference type="InterPro" id="IPR023302">
    <property type="entry name" value="Pept_S9A_N"/>
</dbReference>
<dbReference type="GO" id="GO:0070012">
    <property type="term" value="F:oligopeptidase activity"/>
    <property type="evidence" value="ECO:0007669"/>
    <property type="project" value="TreeGrafter"/>
</dbReference>
<dbReference type="Gene3D" id="2.130.10.120">
    <property type="entry name" value="Prolyl oligopeptidase, N-terminal domain"/>
    <property type="match status" value="1"/>
</dbReference>
<dbReference type="Proteomes" id="UP000257016">
    <property type="component" value="Unassembled WGS sequence"/>
</dbReference>
<dbReference type="Pfam" id="PF00326">
    <property type="entry name" value="Peptidase_S9"/>
    <property type="match status" value="1"/>
</dbReference>
<dbReference type="GeneID" id="31819402"/>
<dbReference type="InterPro" id="IPR002470">
    <property type="entry name" value="Peptidase_S9A"/>
</dbReference>
<name>A0A375GL05_9BURK</name>
<dbReference type="AlphaFoldDB" id="A0A375GL05"/>
<reference evidence="8 10" key="1">
    <citation type="submission" date="2018-01" db="EMBL/GenBank/DDBJ databases">
        <authorList>
            <person name="Clerissi C."/>
        </authorList>
    </citation>
    <scope>NUCLEOTIDE SEQUENCE [LARGE SCALE GENOMIC DNA]</scope>
    <source>
        <strain evidence="7">Cupriavidus taiwanensis LMG 19430</strain>
        <strain evidence="6">Cupriavidus taiwanensis STM 3521</strain>
        <strain evidence="8">Cupriavidus taiwanensis STM 6021</strain>
        <strain evidence="9">Cupriavidus taiwanensis SWF 66322</strain>
        <plasmid evidence="9">CBM2636p</plasmid>
        <plasmid evidence="10">cbm2636p</plasmid>
    </source>
</reference>
<dbReference type="SUPFAM" id="SSF50993">
    <property type="entry name" value="Peptidase/esterase 'gauge' domain"/>
    <property type="match status" value="1"/>
</dbReference>
<accession>A0A375GL05</accession>
<evidence type="ECO:0000313" key="6">
    <source>
        <dbReference type="EMBL" id="SOY76716.1"/>
    </source>
</evidence>
<dbReference type="Gene3D" id="3.40.50.1820">
    <property type="entry name" value="alpha/beta hydrolase"/>
    <property type="match status" value="1"/>
</dbReference>
<feature type="domain" description="Peptidase S9 prolyl oligopeptidase catalytic" evidence="4">
    <location>
        <begin position="496"/>
        <end position="701"/>
    </location>
</feature>
<gene>
    <name evidence="7" type="ORF">CBM2586_P330003</name>
    <name evidence="6" type="ORF">CBM2589_P330004</name>
    <name evidence="8" type="ORF">CBM2594_P260004</name>
    <name evidence="9" type="ORF">CBM2636_P20230</name>
</gene>
<dbReference type="PANTHER" id="PTHR42881">
    <property type="entry name" value="PROLYL ENDOPEPTIDASE"/>
    <property type="match status" value="1"/>
</dbReference>
<dbReference type="RefSeq" id="WP_012354770.1">
    <property type="nucleotide sequence ID" value="NZ_CBCRZP010000103.1"/>
</dbReference>
<evidence type="ECO:0000259" key="5">
    <source>
        <dbReference type="Pfam" id="PF02897"/>
    </source>
</evidence>
<dbReference type="GO" id="GO:0004252">
    <property type="term" value="F:serine-type endopeptidase activity"/>
    <property type="evidence" value="ECO:0007669"/>
    <property type="project" value="UniProtKB-EC"/>
</dbReference>
<dbReference type="InterPro" id="IPR029058">
    <property type="entry name" value="AB_hydrolase_fold"/>
</dbReference>
<dbReference type="PRINTS" id="PR00862">
    <property type="entry name" value="PROLIGOPTASE"/>
</dbReference>
<dbReference type="EMBL" id="LT984815">
    <property type="protein sequence ID" value="SPD69543.1"/>
    <property type="molecule type" value="Genomic_DNA"/>
</dbReference>
<keyword evidence="2 8" id="KW-0378">Hydrolase</keyword>
<feature type="domain" description="Peptidase S9A N-terminal" evidence="5">
    <location>
        <begin position="16"/>
        <end position="423"/>
    </location>
</feature>
<keyword evidence="9" id="KW-0614">Plasmid</keyword>
<proteinExistence type="predicted"/>
<evidence type="ECO:0000259" key="4">
    <source>
        <dbReference type="Pfam" id="PF00326"/>
    </source>
</evidence>
<evidence type="ECO:0000313" key="7">
    <source>
        <dbReference type="EMBL" id="SOY77931.1"/>
    </source>
</evidence>
<evidence type="ECO:0000256" key="1">
    <source>
        <dbReference type="ARBA" id="ARBA00022670"/>
    </source>
</evidence>
<dbReference type="Proteomes" id="UP000257139">
    <property type="component" value="Plasmid CBM2594_p"/>
</dbReference>
<dbReference type="Pfam" id="PF02897">
    <property type="entry name" value="Peptidase_S9_N"/>
    <property type="match status" value="1"/>
</dbReference>
<geneLocation type="plasmid" evidence="10">
    <name>cbm2636p</name>
</geneLocation>
<evidence type="ECO:0000256" key="3">
    <source>
        <dbReference type="ARBA" id="ARBA00022825"/>
    </source>
</evidence>